<gene>
    <name evidence="2" type="ORF">FK85_07075</name>
</gene>
<sequence length="66" mass="6889">MTRRLDAGLRPVGDQDPDRSEADLAVPGPVKIVDHALSRGGRRGALAVVDGEPNPGVYDPRTEGAA</sequence>
<feature type="region of interest" description="Disordered" evidence="1">
    <location>
        <begin position="46"/>
        <end position="66"/>
    </location>
</feature>
<dbReference type="AlphaFoldDB" id="A0A081EUD6"/>
<name>A0A081EUD6_9EURY</name>
<feature type="region of interest" description="Disordered" evidence="1">
    <location>
        <begin position="1"/>
        <end position="24"/>
    </location>
</feature>
<organism evidence="2 3">
    <name type="scientific">Halorubrum saccharovorum</name>
    <dbReference type="NCBI Taxonomy" id="2248"/>
    <lineage>
        <taxon>Archaea</taxon>
        <taxon>Methanobacteriati</taxon>
        <taxon>Methanobacteriota</taxon>
        <taxon>Stenosarchaea group</taxon>
        <taxon>Halobacteria</taxon>
        <taxon>Halobacteriales</taxon>
        <taxon>Haloferacaceae</taxon>
        <taxon>Halorubrum</taxon>
    </lineage>
</organism>
<dbReference type="EMBL" id="JNFH02000017">
    <property type="protein sequence ID" value="KDS91024.1"/>
    <property type="molecule type" value="Genomic_DNA"/>
</dbReference>
<accession>A0A081EUD6</accession>
<evidence type="ECO:0000313" key="3">
    <source>
        <dbReference type="Proteomes" id="UP000053331"/>
    </source>
</evidence>
<reference evidence="2 3" key="1">
    <citation type="journal article" date="2015" name="Genome Announc.">
        <title>Draft genome sequence of a Halorubrum H3 strain isolated from the burlinskoye salt lake (Altai Krai, Russia).</title>
        <authorList>
            <person name="Rozanov A.S."/>
            <person name="Bryanskaya A.V."/>
            <person name="Malup T.K."/>
            <person name="Kotenko A.V."/>
            <person name="Peltek S.E."/>
        </authorList>
    </citation>
    <scope>NUCLEOTIDE SEQUENCE [LARGE SCALE GENOMIC DNA]</scope>
    <source>
        <strain evidence="2 3">H3</strain>
    </source>
</reference>
<evidence type="ECO:0000313" key="2">
    <source>
        <dbReference type="EMBL" id="KDS91024.1"/>
    </source>
</evidence>
<protein>
    <submittedName>
        <fullName evidence="2">Uncharacterized protein</fullName>
    </submittedName>
</protein>
<dbReference type="RefSeq" id="WP_050024212.1">
    <property type="nucleotide sequence ID" value="NZ_JNFH02000017.1"/>
</dbReference>
<dbReference type="Proteomes" id="UP000053331">
    <property type="component" value="Unassembled WGS sequence"/>
</dbReference>
<proteinExistence type="predicted"/>
<keyword evidence="3" id="KW-1185">Reference proteome</keyword>
<evidence type="ECO:0000256" key="1">
    <source>
        <dbReference type="SAM" id="MobiDB-lite"/>
    </source>
</evidence>
<comment type="caution">
    <text evidence="2">The sequence shown here is derived from an EMBL/GenBank/DDBJ whole genome shotgun (WGS) entry which is preliminary data.</text>
</comment>